<name>A0A5P1FUS5_ASPOF</name>
<evidence type="ECO:0000313" key="13">
    <source>
        <dbReference type="EMBL" id="ONK80769.1"/>
    </source>
</evidence>
<evidence type="ECO:0000256" key="4">
    <source>
        <dbReference type="ARBA" id="ARBA00011726"/>
    </source>
</evidence>
<dbReference type="Proteomes" id="UP000243459">
    <property type="component" value="Chromosome 1"/>
</dbReference>
<dbReference type="FunFam" id="3.10.20.90:FF:000225">
    <property type="entry name" value="Auxin-responsive protein"/>
    <property type="match status" value="1"/>
</dbReference>
<dbReference type="AlphaFoldDB" id="A0A5P1FUS5"/>
<reference evidence="14" key="1">
    <citation type="journal article" date="2017" name="Nat. Commun.">
        <title>The asparagus genome sheds light on the origin and evolution of a young Y chromosome.</title>
        <authorList>
            <person name="Harkess A."/>
            <person name="Zhou J."/>
            <person name="Xu C."/>
            <person name="Bowers J.E."/>
            <person name="Van der Hulst R."/>
            <person name="Ayyampalayam S."/>
            <person name="Mercati F."/>
            <person name="Riccardi P."/>
            <person name="McKain M.R."/>
            <person name="Kakrana A."/>
            <person name="Tang H."/>
            <person name="Ray J."/>
            <person name="Groenendijk J."/>
            <person name="Arikit S."/>
            <person name="Mathioni S.M."/>
            <person name="Nakano M."/>
            <person name="Shan H."/>
            <person name="Telgmann-Rauber A."/>
            <person name="Kanno A."/>
            <person name="Yue Z."/>
            <person name="Chen H."/>
            <person name="Li W."/>
            <person name="Chen Y."/>
            <person name="Xu X."/>
            <person name="Zhang Y."/>
            <person name="Luo S."/>
            <person name="Chen H."/>
            <person name="Gao J."/>
            <person name="Mao Z."/>
            <person name="Pires J.C."/>
            <person name="Luo M."/>
            <person name="Kudrna D."/>
            <person name="Wing R.A."/>
            <person name="Meyers B.C."/>
            <person name="Yi K."/>
            <person name="Kong H."/>
            <person name="Lavrijsen P."/>
            <person name="Sunseri F."/>
            <person name="Falavigna A."/>
            <person name="Ye Y."/>
            <person name="Leebens-Mack J.H."/>
            <person name="Chen G."/>
        </authorList>
    </citation>
    <scope>NUCLEOTIDE SEQUENCE [LARGE SCALE GENOMIC DNA]</scope>
    <source>
        <strain evidence="14">cv. DH0086</strain>
    </source>
</reference>
<keyword evidence="6 10" id="KW-0805">Transcription regulation</keyword>
<feature type="region of interest" description="Disordered" evidence="11">
    <location>
        <begin position="1"/>
        <end position="20"/>
    </location>
</feature>
<accession>A0A5P1FUS5</accession>
<evidence type="ECO:0000256" key="6">
    <source>
        <dbReference type="ARBA" id="ARBA00023015"/>
    </source>
</evidence>
<dbReference type="Gramene" id="ONK80769">
    <property type="protein sequence ID" value="ONK80769"/>
    <property type="gene ID" value="A4U43_C01F21530"/>
</dbReference>
<comment type="subunit">
    <text evidence="4 10">Homodimers and heterodimers.</text>
</comment>
<evidence type="ECO:0000259" key="12">
    <source>
        <dbReference type="PROSITE" id="PS51745"/>
    </source>
</evidence>
<comment type="function">
    <text evidence="1 10">Aux/IAA proteins are short-lived transcriptional factors that function as repressors of early auxin response genes at low auxin concentrations.</text>
</comment>
<evidence type="ECO:0000256" key="10">
    <source>
        <dbReference type="RuleBase" id="RU004549"/>
    </source>
</evidence>
<dbReference type="GO" id="GO:0005634">
    <property type="term" value="C:nucleus"/>
    <property type="evidence" value="ECO:0007669"/>
    <property type="project" value="UniProtKB-SubCell"/>
</dbReference>
<dbReference type="InterPro" id="IPR033389">
    <property type="entry name" value="AUX/IAA_dom"/>
</dbReference>
<evidence type="ECO:0000256" key="1">
    <source>
        <dbReference type="ARBA" id="ARBA00002159"/>
    </source>
</evidence>
<dbReference type="GO" id="GO:0009734">
    <property type="term" value="P:auxin-activated signaling pathway"/>
    <property type="evidence" value="ECO:0007669"/>
    <property type="project" value="UniProtKB-UniRule"/>
</dbReference>
<evidence type="ECO:0000313" key="14">
    <source>
        <dbReference type="Proteomes" id="UP000243459"/>
    </source>
</evidence>
<keyword evidence="7 10" id="KW-0804">Transcription</keyword>
<dbReference type="OMA" id="MFIGTAR"/>
<dbReference type="InterPro" id="IPR053793">
    <property type="entry name" value="PB1-like"/>
</dbReference>
<dbReference type="PANTHER" id="PTHR31734:SF2">
    <property type="entry name" value="AUXIN-RESPONSIVE PROTEIN IAA26"/>
    <property type="match status" value="1"/>
</dbReference>
<keyword evidence="8 10" id="KW-0539">Nucleus</keyword>
<dbReference type="GO" id="GO:0006355">
    <property type="term" value="P:regulation of DNA-templated transcription"/>
    <property type="evidence" value="ECO:0007669"/>
    <property type="project" value="InterPro"/>
</dbReference>
<evidence type="ECO:0000256" key="8">
    <source>
        <dbReference type="ARBA" id="ARBA00023242"/>
    </source>
</evidence>
<comment type="similarity">
    <text evidence="3 10">Belongs to the Aux/IAA family.</text>
</comment>
<organism evidence="13 14">
    <name type="scientific">Asparagus officinalis</name>
    <name type="common">Garden asparagus</name>
    <dbReference type="NCBI Taxonomy" id="4686"/>
    <lineage>
        <taxon>Eukaryota</taxon>
        <taxon>Viridiplantae</taxon>
        <taxon>Streptophyta</taxon>
        <taxon>Embryophyta</taxon>
        <taxon>Tracheophyta</taxon>
        <taxon>Spermatophyta</taxon>
        <taxon>Magnoliopsida</taxon>
        <taxon>Liliopsida</taxon>
        <taxon>Asparagales</taxon>
        <taxon>Asparagaceae</taxon>
        <taxon>Asparagoideae</taxon>
        <taxon>Asparagus</taxon>
    </lineage>
</organism>
<evidence type="ECO:0000256" key="2">
    <source>
        <dbReference type="ARBA" id="ARBA00004123"/>
    </source>
</evidence>
<dbReference type="Pfam" id="PF02309">
    <property type="entry name" value="AUX_IAA"/>
    <property type="match status" value="1"/>
</dbReference>
<sequence length="226" mass="24743">MDEKKLELRLGPPGDDEYPAKTCVGAKRGFFATVEPNTGSILPPHATENAAEGQRSSRTRTATAPVVGWPPIRSFRKNLASSSSKSNLETPDESLKKTAKPETNKGLFVKINMDGIPIGRKIDLKAYNSYDKLSLAVDELFRGLLAAQRDPIATGSLEKEQAITGLLDGSGEFTLVYEDDEGDRMLVGDVPWEMFVSTARRLRVLKSSELSTLRSGIINKKRTAEC</sequence>
<evidence type="ECO:0000256" key="11">
    <source>
        <dbReference type="SAM" id="MobiDB-lite"/>
    </source>
</evidence>
<dbReference type="Gene3D" id="3.10.20.90">
    <property type="entry name" value="Phosphatidylinositol 3-kinase Catalytic Subunit, Chain A, domain 1"/>
    <property type="match status" value="1"/>
</dbReference>
<evidence type="ECO:0000256" key="5">
    <source>
        <dbReference type="ARBA" id="ARBA00022491"/>
    </source>
</evidence>
<dbReference type="EMBL" id="CM007381">
    <property type="protein sequence ID" value="ONK80769.1"/>
    <property type="molecule type" value="Genomic_DNA"/>
</dbReference>
<dbReference type="PANTHER" id="PTHR31734">
    <property type="entry name" value="AUXIN-RESPONSIVE PROTEIN IAA17"/>
    <property type="match status" value="1"/>
</dbReference>
<feature type="domain" description="PB1" evidence="12">
    <location>
        <begin position="106"/>
        <end position="212"/>
    </location>
</feature>
<keyword evidence="9 10" id="KW-0927">Auxin signaling pathway</keyword>
<comment type="subcellular location">
    <subcellularLocation>
        <location evidence="2 10">Nucleus</location>
    </subcellularLocation>
</comment>
<dbReference type="OrthoDB" id="615826at2759"/>
<feature type="compositionally biased region" description="Low complexity" evidence="11">
    <location>
        <begin position="77"/>
        <end position="88"/>
    </location>
</feature>
<proteinExistence type="inferred from homology"/>
<keyword evidence="14" id="KW-1185">Reference proteome</keyword>
<dbReference type="SUPFAM" id="SSF54277">
    <property type="entry name" value="CAD &amp; PB1 domains"/>
    <property type="match status" value="1"/>
</dbReference>
<evidence type="ECO:0000256" key="3">
    <source>
        <dbReference type="ARBA" id="ARBA00006728"/>
    </source>
</evidence>
<gene>
    <name evidence="13" type="ORF">A4U43_C01F21530</name>
</gene>
<evidence type="ECO:0000256" key="7">
    <source>
        <dbReference type="ARBA" id="ARBA00023163"/>
    </source>
</evidence>
<evidence type="ECO:0000256" key="9">
    <source>
        <dbReference type="ARBA" id="ARBA00023294"/>
    </source>
</evidence>
<dbReference type="InterPro" id="IPR003311">
    <property type="entry name" value="AUX_IAA"/>
</dbReference>
<feature type="region of interest" description="Disordered" evidence="11">
    <location>
        <begin position="35"/>
        <end position="101"/>
    </location>
</feature>
<dbReference type="PROSITE" id="PS51745">
    <property type="entry name" value="PB1"/>
    <property type="match status" value="1"/>
</dbReference>
<protein>
    <recommendedName>
        <fullName evidence="10">Auxin-responsive protein</fullName>
    </recommendedName>
</protein>
<keyword evidence="5 10" id="KW-0678">Repressor</keyword>